<dbReference type="Proteomes" id="UP000319486">
    <property type="component" value="Unassembled WGS sequence"/>
</dbReference>
<dbReference type="EMBL" id="RCZO01000001">
    <property type="protein sequence ID" value="TPG11151.1"/>
    <property type="molecule type" value="Genomic_DNA"/>
</dbReference>
<dbReference type="GO" id="GO:0019867">
    <property type="term" value="C:outer membrane"/>
    <property type="evidence" value="ECO:0007669"/>
    <property type="project" value="InterPro"/>
</dbReference>
<dbReference type="InterPro" id="IPR011250">
    <property type="entry name" value="OMP/PagP_B-barrel"/>
</dbReference>
<proteinExistence type="predicted"/>
<keyword evidence="1" id="KW-0732">Signal</keyword>
<dbReference type="OrthoDB" id="9807574at2"/>
<comment type="caution">
    <text evidence="2">The sequence shown here is derived from an EMBL/GenBank/DDBJ whole genome shotgun (WGS) entry which is preliminary data.</text>
</comment>
<accession>A0A502FGR6</accession>
<organism evidence="2 3">
    <name type="scientific">Rhodanobacter glycinis</name>
    <dbReference type="NCBI Taxonomy" id="582702"/>
    <lineage>
        <taxon>Bacteria</taxon>
        <taxon>Pseudomonadati</taxon>
        <taxon>Pseudomonadota</taxon>
        <taxon>Gammaproteobacteria</taxon>
        <taxon>Lysobacterales</taxon>
        <taxon>Rhodanobacteraceae</taxon>
        <taxon>Rhodanobacter</taxon>
    </lineage>
</organism>
<dbReference type="PANTHER" id="PTHR36920:SF1">
    <property type="entry name" value="OUTER MEMBRANE PROTEIN W"/>
    <property type="match status" value="1"/>
</dbReference>
<dbReference type="Gene3D" id="2.40.160.20">
    <property type="match status" value="1"/>
</dbReference>
<feature type="chain" id="PRO_5030107389" evidence="1">
    <location>
        <begin position="24"/>
        <end position="204"/>
    </location>
</feature>
<name>A0A502FGR6_9GAMM</name>
<dbReference type="InterPro" id="IPR005618">
    <property type="entry name" value="OMPW"/>
</dbReference>
<dbReference type="GO" id="GO:0055085">
    <property type="term" value="P:transmembrane transport"/>
    <property type="evidence" value="ECO:0007669"/>
    <property type="project" value="TreeGrafter"/>
</dbReference>
<dbReference type="RefSeq" id="WP_140648361.1">
    <property type="nucleotide sequence ID" value="NZ_RCZB01000002.1"/>
</dbReference>
<evidence type="ECO:0000256" key="1">
    <source>
        <dbReference type="SAM" id="SignalP"/>
    </source>
</evidence>
<evidence type="ECO:0000313" key="3">
    <source>
        <dbReference type="Proteomes" id="UP000319486"/>
    </source>
</evidence>
<dbReference type="Pfam" id="PF03922">
    <property type="entry name" value="OmpW"/>
    <property type="match status" value="1"/>
</dbReference>
<reference evidence="2 3" key="1">
    <citation type="journal article" date="2019" name="Environ. Microbiol.">
        <title>Species interactions and distinct microbial communities in high Arctic permafrost affected cryosols are associated with the CH4 and CO2 gas fluxes.</title>
        <authorList>
            <person name="Altshuler I."/>
            <person name="Hamel J."/>
            <person name="Turney S."/>
            <person name="Magnuson E."/>
            <person name="Levesque R."/>
            <person name="Greer C."/>
            <person name="Whyte L.G."/>
        </authorList>
    </citation>
    <scope>NUCLEOTIDE SEQUENCE [LARGE SCALE GENOMIC DNA]</scope>
    <source>
        <strain evidence="2 3">S13Y</strain>
    </source>
</reference>
<feature type="signal peptide" evidence="1">
    <location>
        <begin position="1"/>
        <end position="23"/>
    </location>
</feature>
<sequence>MKFLLSLFIATALAAGAVSAAHAADTDSWVVRFGAHTINPQSDNGHLAGMKASIDSDTKPTASLEYLFAPSWGVEVLAALPFKHEIKLDGQKVASTKQLPPVLGVNYHFMPDAQVSPFVGAGINYTRFFSTKGEGLLQGAKVKIDNSWGAAAHAGVDVKLSERWLLTADVRWIGIKGDVHVDGANVGTAKVNPWVYGLSFGYRF</sequence>
<dbReference type="AlphaFoldDB" id="A0A502FGR6"/>
<dbReference type="PANTHER" id="PTHR36920">
    <property type="match status" value="1"/>
</dbReference>
<keyword evidence="3" id="KW-1185">Reference proteome</keyword>
<evidence type="ECO:0000313" key="2">
    <source>
        <dbReference type="EMBL" id="TPG11151.1"/>
    </source>
</evidence>
<protein>
    <submittedName>
        <fullName evidence="2">OmpW family protein</fullName>
    </submittedName>
</protein>
<dbReference type="SUPFAM" id="SSF56925">
    <property type="entry name" value="OMPA-like"/>
    <property type="match status" value="1"/>
</dbReference>
<gene>
    <name evidence="2" type="ORF">EAH88_00940</name>
</gene>